<organism evidence="1 2">
    <name type="scientific">Shewanella violacea (strain JCM 10179 / CIP 106290 / LMG 19151 / DSS12)</name>
    <dbReference type="NCBI Taxonomy" id="637905"/>
    <lineage>
        <taxon>Bacteria</taxon>
        <taxon>Pseudomonadati</taxon>
        <taxon>Pseudomonadota</taxon>
        <taxon>Gammaproteobacteria</taxon>
        <taxon>Alteromonadales</taxon>
        <taxon>Shewanellaceae</taxon>
        <taxon>Shewanella</taxon>
    </lineage>
</organism>
<dbReference type="KEGG" id="svo:SVI_0845"/>
<keyword evidence="2" id="KW-1185">Reference proteome</keyword>
<accession>D4ZGL7</accession>
<evidence type="ECO:0000313" key="2">
    <source>
        <dbReference type="Proteomes" id="UP000002350"/>
    </source>
</evidence>
<dbReference type="EMBL" id="AP011177">
    <property type="protein sequence ID" value="BAJ00816.1"/>
    <property type="molecule type" value="Genomic_DNA"/>
</dbReference>
<dbReference type="STRING" id="637905.SVI_0845"/>
<proteinExistence type="predicted"/>
<dbReference type="HOGENOM" id="CLU_3239562_0_0_6"/>
<name>D4ZGL7_SHEVD</name>
<reference evidence="2" key="1">
    <citation type="journal article" date="2010" name="Mol. Biosyst.">
        <title>Complete genome sequence and comparative analysis of Shewanella violacea, a psychrophilic and piezophilic bacterium from deep sea floor sediments.</title>
        <authorList>
            <person name="Aono E."/>
            <person name="Baba T."/>
            <person name="Ara T."/>
            <person name="Nishi T."/>
            <person name="Nakamichi T."/>
            <person name="Inamoto E."/>
            <person name="Toyonaga H."/>
            <person name="Hasegawa M."/>
            <person name="Takai Y."/>
            <person name="Okumura Y."/>
            <person name="Baba M."/>
            <person name="Tomita M."/>
            <person name="Kato C."/>
            <person name="Oshima T."/>
            <person name="Nakasone K."/>
            <person name="Mori H."/>
        </authorList>
    </citation>
    <scope>NUCLEOTIDE SEQUENCE [LARGE SCALE GENOMIC DNA]</scope>
    <source>
        <strain evidence="2">JCM 10179 / CIP 106290 / LMG 19151 / DSS12</strain>
    </source>
</reference>
<dbReference type="Proteomes" id="UP000002350">
    <property type="component" value="Chromosome"/>
</dbReference>
<protein>
    <submittedName>
        <fullName evidence="1">Uncharacterized protein</fullName>
    </submittedName>
</protein>
<gene>
    <name evidence="1" type="ordered locus">SVI_0845</name>
</gene>
<dbReference type="AlphaFoldDB" id="D4ZGL7"/>
<sequence>MISETIQIAIVNKVSSLIMFSFNKMDAVIHMEATPGGLFSHSS</sequence>
<evidence type="ECO:0000313" key="1">
    <source>
        <dbReference type="EMBL" id="BAJ00816.1"/>
    </source>
</evidence>